<dbReference type="Gene3D" id="3.40.50.200">
    <property type="entry name" value="Peptidase S8/S53 domain"/>
    <property type="match status" value="1"/>
</dbReference>
<name>A0A926RV86_9BACL</name>
<dbReference type="GO" id="GO:0004252">
    <property type="term" value="F:serine-type endopeptidase activity"/>
    <property type="evidence" value="ECO:0007669"/>
    <property type="project" value="InterPro"/>
</dbReference>
<dbReference type="GO" id="GO:0006508">
    <property type="term" value="P:proteolysis"/>
    <property type="evidence" value="ECO:0007669"/>
    <property type="project" value="InterPro"/>
</dbReference>
<dbReference type="CDD" id="cd00306">
    <property type="entry name" value="Peptidases_S8_S53"/>
    <property type="match status" value="1"/>
</dbReference>
<comment type="caution">
    <text evidence="2">The sequence shown here is derived from an EMBL/GenBank/DDBJ whole genome shotgun (WGS) entry which is preliminary data.</text>
</comment>
<sequence>MRVEPTWKRIGLSQSTPKNAGNCVEFIILDEIIPHVSLRHLKGRVRQVQVDKNLNIQCIDVLEGELTDEVNPYTTSHGVMVLNLLSHTDFIYRNELYTGLAGSARFTFIPTTDPKRIKAGLMWIIEQNQGAKIVLDLIVPQERGYISPTHKDPYVQALQPAIDRDILVVAAGGNSPAHTNQHPMQFFTIGGYNDQGKREPSQYEPHPAISYGVNGDGYHRPDILAPYSYLPVPGIKKEGLDFFGGTCGTSTLVAGLCAYLMSRFPDCSSRMIQNVLVETGDVRAEFPAPIVNGEKAIEALEQGYCNDQSPPLTPKMVVTDAEKEIKSECPLKRALALTMLLQKEKIERSYIWSYVTDPSPLVCKVAIHGLHEPLNSIEREQYWEQLHRSPSQGGVKEYWAYVLLASTTKEEIHHWLALVPYKTVDIRVCINLFLKKYFPDAPEIEESTDPDPVVMEELLAPVVKWYQQFCEKEEAERQM</sequence>
<evidence type="ECO:0000259" key="1">
    <source>
        <dbReference type="Pfam" id="PF00082"/>
    </source>
</evidence>
<organism evidence="2 3">
    <name type="scientific">Polycladospora coralii</name>
    <dbReference type="NCBI Taxonomy" id="2771432"/>
    <lineage>
        <taxon>Bacteria</taxon>
        <taxon>Bacillati</taxon>
        <taxon>Bacillota</taxon>
        <taxon>Bacilli</taxon>
        <taxon>Bacillales</taxon>
        <taxon>Thermoactinomycetaceae</taxon>
        <taxon>Polycladospora</taxon>
    </lineage>
</organism>
<accession>A0A926RV86</accession>
<dbReference type="Pfam" id="PF00082">
    <property type="entry name" value="Peptidase_S8"/>
    <property type="match status" value="1"/>
</dbReference>
<dbReference type="SUPFAM" id="SSF52743">
    <property type="entry name" value="Subtilisin-like"/>
    <property type="match status" value="1"/>
</dbReference>
<dbReference type="RefSeq" id="WP_191142869.1">
    <property type="nucleotide sequence ID" value="NZ_JACXAH010000047.1"/>
</dbReference>
<evidence type="ECO:0000313" key="2">
    <source>
        <dbReference type="EMBL" id="MBD1373933.1"/>
    </source>
</evidence>
<dbReference type="AlphaFoldDB" id="A0A926RV86"/>
<protein>
    <submittedName>
        <fullName evidence="2">S8/S53 family peptidase</fullName>
    </submittedName>
</protein>
<dbReference type="EMBL" id="JACXAH010000047">
    <property type="protein sequence ID" value="MBD1373933.1"/>
    <property type="molecule type" value="Genomic_DNA"/>
</dbReference>
<proteinExistence type="predicted"/>
<reference evidence="3" key="1">
    <citation type="submission" date="2022-10" db="EMBL/GenBank/DDBJ databases">
        <title>A novel bacterium of genus Hazenella, isolated from South China Sea.</title>
        <authorList>
            <person name="Huang H."/>
            <person name="Mo K."/>
            <person name="Hu Y."/>
        </authorList>
    </citation>
    <scope>NUCLEOTIDE SEQUENCE [LARGE SCALE GENOMIC DNA]</scope>
    <source>
        <strain evidence="3">IB182357</strain>
    </source>
</reference>
<feature type="domain" description="Peptidase S8/S53" evidence="1">
    <location>
        <begin position="151"/>
        <end position="280"/>
    </location>
</feature>
<dbReference type="InterPro" id="IPR036852">
    <property type="entry name" value="Peptidase_S8/S53_dom_sf"/>
</dbReference>
<dbReference type="InterPro" id="IPR000209">
    <property type="entry name" value="Peptidase_S8/S53_dom"/>
</dbReference>
<evidence type="ECO:0000313" key="3">
    <source>
        <dbReference type="Proteomes" id="UP000661691"/>
    </source>
</evidence>
<dbReference type="Proteomes" id="UP000661691">
    <property type="component" value="Unassembled WGS sequence"/>
</dbReference>
<gene>
    <name evidence="2" type="ORF">IC620_16435</name>
</gene>
<keyword evidence="3" id="KW-1185">Reference proteome</keyword>